<dbReference type="InterPro" id="IPR012902">
    <property type="entry name" value="N_methyl_site"/>
</dbReference>
<feature type="transmembrane region" description="Helical" evidence="1">
    <location>
        <begin position="218"/>
        <end position="239"/>
    </location>
</feature>
<dbReference type="PANTHER" id="PTHR30093">
    <property type="entry name" value="GENERAL SECRETION PATHWAY PROTEIN G"/>
    <property type="match status" value="1"/>
</dbReference>
<gene>
    <name evidence="2" type="ORF">S06H3_16455</name>
</gene>
<dbReference type="EMBL" id="BARV01008144">
    <property type="protein sequence ID" value="GAI16743.1"/>
    <property type="molecule type" value="Genomic_DNA"/>
</dbReference>
<feature type="transmembrane region" description="Helical" evidence="1">
    <location>
        <begin position="12"/>
        <end position="30"/>
    </location>
</feature>
<dbReference type="Pfam" id="PF07963">
    <property type="entry name" value="N_methyl"/>
    <property type="match status" value="1"/>
</dbReference>
<accession>X1LCA7</accession>
<dbReference type="NCBIfam" id="TIGR02532">
    <property type="entry name" value="IV_pilin_GFxxxE"/>
    <property type="match status" value="1"/>
</dbReference>
<dbReference type="InterPro" id="IPR045584">
    <property type="entry name" value="Pilin-like"/>
</dbReference>
<reference evidence="2" key="1">
    <citation type="journal article" date="2014" name="Front. Microbiol.">
        <title>High frequency of phylogenetically diverse reductive dehalogenase-homologous genes in deep subseafloor sedimentary metagenomes.</title>
        <authorList>
            <person name="Kawai M."/>
            <person name="Futagami T."/>
            <person name="Toyoda A."/>
            <person name="Takaki Y."/>
            <person name="Nishi S."/>
            <person name="Hori S."/>
            <person name="Arai W."/>
            <person name="Tsubouchi T."/>
            <person name="Morono Y."/>
            <person name="Uchiyama I."/>
            <person name="Ito T."/>
            <person name="Fujiyama A."/>
            <person name="Inagaki F."/>
            <person name="Takami H."/>
        </authorList>
    </citation>
    <scope>NUCLEOTIDE SEQUENCE</scope>
    <source>
        <strain evidence="2">Expedition CK06-06</strain>
    </source>
</reference>
<sequence length="240" mass="27100">MAKRKGFTLIELLVVIAIIALLMAILMPALSRVKQQARTVACLANLNQWGLMFAMYCGDNDAYFFTGELNGSRSGMGSGEFWRETMRPYTKDFSDKMWLCPQARKPRSQGGIPQGTWSFVAWETGNDIGSYGLNGWILNIKASRVSGNRNNGWGRTPADWHWGTSEVRSANNVPVFTGSWWVDSWPREHDQPPPTGAGPADTPNTNEMNRVCVDRHNAFVNCLFAWPSYCSFLYFLFVYM</sequence>
<evidence type="ECO:0000313" key="2">
    <source>
        <dbReference type="EMBL" id="GAI16743.1"/>
    </source>
</evidence>
<dbReference type="SUPFAM" id="SSF54523">
    <property type="entry name" value="Pili subunits"/>
    <property type="match status" value="1"/>
</dbReference>
<evidence type="ECO:0008006" key="3">
    <source>
        <dbReference type="Google" id="ProtNLM"/>
    </source>
</evidence>
<name>X1LCA7_9ZZZZ</name>
<keyword evidence="1" id="KW-1133">Transmembrane helix</keyword>
<dbReference type="Gene3D" id="3.30.700.10">
    <property type="entry name" value="Glycoprotein, Type 4 Pilin"/>
    <property type="match status" value="1"/>
</dbReference>
<organism evidence="2">
    <name type="scientific">marine sediment metagenome</name>
    <dbReference type="NCBI Taxonomy" id="412755"/>
    <lineage>
        <taxon>unclassified sequences</taxon>
        <taxon>metagenomes</taxon>
        <taxon>ecological metagenomes</taxon>
    </lineage>
</organism>
<comment type="caution">
    <text evidence="2">The sequence shown here is derived from an EMBL/GenBank/DDBJ whole genome shotgun (WGS) entry which is preliminary data.</text>
</comment>
<dbReference type="PANTHER" id="PTHR30093:SF2">
    <property type="entry name" value="TYPE II SECRETION SYSTEM PROTEIN H"/>
    <property type="match status" value="1"/>
</dbReference>
<proteinExistence type="predicted"/>
<dbReference type="AlphaFoldDB" id="X1LCA7"/>
<evidence type="ECO:0000256" key="1">
    <source>
        <dbReference type="SAM" id="Phobius"/>
    </source>
</evidence>
<keyword evidence="1" id="KW-0472">Membrane</keyword>
<protein>
    <recommendedName>
        <fullName evidence="3">Type II secretion system protein GspG C-terminal domain-containing protein</fullName>
    </recommendedName>
</protein>
<keyword evidence="1" id="KW-0812">Transmembrane</keyword>
<dbReference type="PROSITE" id="PS00409">
    <property type="entry name" value="PROKAR_NTER_METHYL"/>
    <property type="match status" value="1"/>
</dbReference>